<dbReference type="AlphaFoldDB" id="A0A4P2PU35"/>
<accession>A0A4P2PU35</accession>
<evidence type="ECO:0000313" key="3">
    <source>
        <dbReference type="Proteomes" id="UP000295781"/>
    </source>
</evidence>
<proteinExistence type="predicted"/>
<evidence type="ECO:0000256" key="1">
    <source>
        <dbReference type="SAM" id="MobiDB-lite"/>
    </source>
</evidence>
<dbReference type="EMBL" id="CP012670">
    <property type="protein sequence ID" value="AUX20070.1"/>
    <property type="molecule type" value="Genomic_DNA"/>
</dbReference>
<feature type="compositionally biased region" description="Basic and acidic residues" evidence="1">
    <location>
        <begin position="283"/>
        <end position="300"/>
    </location>
</feature>
<dbReference type="Proteomes" id="UP000295781">
    <property type="component" value="Chromosome"/>
</dbReference>
<dbReference type="OrthoDB" id="583431at2"/>
<feature type="region of interest" description="Disordered" evidence="1">
    <location>
        <begin position="246"/>
        <end position="300"/>
    </location>
</feature>
<sequence length="300" mass="33316">MSYLDIARSVDDVLRLLERCIETARAENSAEGYFPLLYSWETRDIAAAADDGVFDAPDDLRRMIVAFANRYFAARQRFRAGEPAPKAWGLSFRAARASPALVVQHLLLAMNAHINVDLAAAAAETGLSWSDFSRVDAILARGVRRVQGRLNRTTLVLRVMDMVAGEFDEMLTIFSLKAARRHAFEVAQRLRAAPEAERPALIAEAEDCALRIGQRLLQPPLRDRLLLAAVRLTERNMSPRRFLELLDAPGGDERPWSSPGGPSARRSPFVDASSRSAAGRARAGTEEVRAEQERERPAPR</sequence>
<dbReference type="RefSeq" id="WP_129344993.1">
    <property type="nucleotide sequence ID" value="NZ_CP012670.1"/>
</dbReference>
<reference evidence="2 3" key="1">
    <citation type="submission" date="2015-09" db="EMBL/GenBank/DDBJ databases">
        <title>Sorangium comparison.</title>
        <authorList>
            <person name="Zaburannyi N."/>
            <person name="Bunk B."/>
            <person name="Overmann J."/>
            <person name="Mueller R."/>
        </authorList>
    </citation>
    <scope>NUCLEOTIDE SEQUENCE [LARGE SCALE GENOMIC DNA]</scope>
    <source>
        <strain evidence="2 3">So ceGT47</strain>
    </source>
</reference>
<evidence type="ECO:0000313" key="2">
    <source>
        <dbReference type="EMBL" id="AUX20070.1"/>
    </source>
</evidence>
<name>A0A4P2PU35_SORCE</name>
<protein>
    <submittedName>
        <fullName evidence="2">Uncharacterized protein</fullName>
    </submittedName>
</protein>
<feature type="compositionally biased region" description="Low complexity" evidence="1">
    <location>
        <begin position="256"/>
        <end position="282"/>
    </location>
</feature>
<dbReference type="Pfam" id="PF19458">
    <property type="entry name" value="DUF5995"/>
    <property type="match status" value="1"/>
</dbReference>
<dbReference type="InterPro" id="IPR046037">
    <property type="entry name" value="DUF5995"/>
</dbReference>
<gene>
    <name evidence="2" type="ORF">SOCEGT47_005330</name>
</gene>
<organism evidence="2 3">
    <name type="scientific">Sorangium cellulosum</name>
    <name type="common">Polyangium cellulosum</name>
    <dbReference type="NCBI Taxonomy" id="56"/>
    <lineage>
        <taxon>Bacteria</taxon>
        <taxon>Pseudomonadati</taxon>
        <taxon>Myxococcota</taxon>
        <taxon>Polyangia</taxon>
        <taxon>Polyangiales</taxon>
        <taxon>Polyangiaceae</taxon>
        <taxon>Sorangium</taxon>
    </lineage>
</organism>